<protein>
    <recommendedName>
        <fullName evidence="3">YCII-related domain-containing protein</fullName>
    </recommendedName>
</protein>
<dbReference type="SUPFAM" id="SSF54909">
    <property type="entry name" value="Dimeric alpha+beta barrel"/>
    <property type="match status" value="1"/>
</dbReference>
<gene>
    <name evidence="4" type="ORF">GCM10010123_32510</name>
</gene>
<comment type="similarity">
    <text evidence="1">Belongs to the YciI family.</text>
</comment>
<dbReference type="AlphaFoldDB" id="A0A8J3FB29"/>
<proteinExistence type="inferred from homology"/>
<dbReference type="PANTHER" id="PTHR33606">
    <property type="entry name" value="PROTEIN YCII"/>
    <property type="match status" value="1"/>
</dbReference>
<feature type="domain" description="YCII-related" evidence="3">
    <location>
        <begin position="28"/>
        <end position="107"/>
    </location>
</feature>
<dbReference type="Pfam" id="PF03795">
    <property type="entry name" value="YCII"/>
    <property type="match status" value="1"/>
</dbReference>
<reference evidence="4" key="1">
    <citation type="journal article" date="2014" name="Int. J. Syst. Evol. Microbiol.">
        <title>Complete genome sequence of Corynebacterium casei LMG S-19264T (=DSM 44701T), isolated from a smear-ripened cheese.</title>
        <authorList>
            <consortium name="US DOE Joint Genome Institute (JGI-PGF)"/>
            <person name="Walter F."/>
            <person name="Albersmeier A."/>
            <person name="Kalinowski J."/>
            <person name="Ruckert C."/>
        </authorList>
    </citation>
    <scope>NUCLEOTIDE SEQUENCE</scope>
    <source>
        <strain evidence="4">JCM 3090</strain>
    </source>
</reference>
<evidence type="ECO:0000313" key="5">
    <source>
        <dbReference type="Proteomes" id="UP000649739"/>
    </source>
</evidence>
<dbReference type="Gene3D" id="3.30.70.1060">
    <property type="entry name" value="Dimeric alpha+beta barrel"/>
    <property type="match status" value="1"/>
</dbReference>
<dbReference type="InterPro" id="IPR051807">
    <property type="entry name" value="Sec-metab_biosynth-assoc"/>
</dbReference>
<sequence length="213" mass="23135">MALPGSPVLADTRGHRPVSPPENRRREFFCYHRDRRDSPALRAALLEQHGSYMDAFAMVARGPTLAADGVTPTGSVHIVDVPDVAAARAFALDGPDYRAGVYRDVLLRRRRNLLGRTMWEFPGDPDGDRYLVLGRAAARDGRDRPGPGRPDRVRAAALRRRRHPPGHGGAAAGAGPRPRPAHPGPVRGDRGAPVDVRRPASPRYQPGGRPAAR</sequence>
<name>A0A8J3FB29_9ACTN</name>
<evidence type="ECO:0000313" key="4">
    <source>
        <dbReference type="EMBL" id="GGK00125.1"/>
    </source>
</evidence>
<reference evidence="4" key="2">
    <citation type="submission" date="2020-09" db="EMBL/GenBank/DDBJ databases">
        <authorList>
            <person name="Sun Q."/>
            <person name="Ohkuma M."/>
        </authorList>
    </citation>
    <scope>NUCLEOTIDE SEQUENCE</scope>
    <source>
        <strain evidence="4">JCM 3090</strain>
    </source>
</reference>
<evidence type="ECO:0000256" key="2">
    <source>
        <dbReference type="SAM" id="MobiDB-lite"/>
    </source>
</evidence>
<dbReference type="InterPro" id="IPR011008">
    <property type="entry name" value="Dimeric_a/b-barrel"/>
</dbReference>
<dbReference type="PANTHER" id="PTHR33606:SF3">
    <property type="entry name" value="PROTEIN YCII"/>
    <property type="match status" value="1"/>
</dbReference>
<keyword evidence="5" id="KW-1185">Reference proteome</keyword>
<dbReference type="RefSeq" id="WP_229784085.1">
    <property type="nucleotide sequence ID" value="NZ_BMQB01000007.1"/>
</dbReference>
<organism evidence="4 5">
    <name type="scientific">Pilimelia anulata</name>
    <dbReference type="NCBI Taxonomy" id="53371"/>
    <lineage>
        <taxon>Bacteria</taxon>
        <taxon>Bacillati</taxon>
        <taxon>Actinomycetota</taxon>
        <taxon>Actinomycetes</taxon>
        <taxon>Micromonosporales</taxon>
        <taxon>Micromonosporaceae</taxon>
        <taxon>Pilimelia</taxon>
    </lineage>
</organism>
<feature type="compositionally biased region" description="Basic and acidic residues" evidence="2">
    <location>
        <begin position="187"/>
        <end position="198"/>
    </location>
</feature>
<dbReference type="InterPro" id="IPR005545">
    <property type="entry name" value="YCII"/>
</dbReference>
<comment type="caution">
    <text evidence="4">The sequence shown here is derived from an EMBL/GenBank/DDBJ whole genome shotgun (WGS) entry which is preliminary data.</text>
</comment>
<feature type="region of interest" description="Disordered" evidence="2">
    <location>
        <begin position="1"/>
        <end position="23"/>
    </location>
</feature>
<feature type="region of interest" description="Disordered" evidence="2">
    <location>
        <begin position="156"/>
        <end position="213"/>
    </location>
</feature>
<accession>A0A8J3FB29</accession>
<dbReference type="Proteomes" id="UP000649739">
    <property type="component" value="Unassembled WGS sequence"/>
</dbReference>
<evidence type="ECO:0000256" key="1">
    <source>
        <dbReference type="ARBA" id="ARBA00007689"/>
    </source>
</evidence>
<evidence type="ECO:0000259" key="3">
    <source>
        <dbReference type="Pfam" id="PF03795"/>
    </source>
</evidence>
<dbReference type="EMBL" id="BMQB01000007">
    <property type="protein sequence ID" value="GGK00125.1"/>
    <property type="molecule type" value="Genomic_DNA"/>
</dbReference>